<feature type="transmembrane region" description="Helical" evidence="10">
    <location>
        <begin position="437"/>
        <end position="462"/>
    </location>
</feature>
<keyword evidence="8" id="KW-0769">Symport</keyword>
<dbReference type="PANTHER" id="PTHR11616">
    <property type="entry name" value="SODIUM/CHLORIDE DEPENDENT TRANSPORTER"/>
    <property type="match status" value="1"/>
</dbReference>
<feature type="binding site" evidence="6">
    <location>
        <position position="411"/>
    </location>
    <ligand>
        <name>Na(+)</name>
        <dbReference type="ChEBI" id="CHEBI:29101"/>
        <label>1</label>
    </ligand>
</feature>
<dbReference type="InterPro" id="IPR037272">
    <property type="entry name" value="SNS_sf"/>
</dbReference>
<feature type="transmembrane region" description="Helical" evidence="10">
    <location>
        <begin position="336"/>
        <end position="357"/>
    </location>
</feature>
<feature type="transmembrane region" description="Helical" evidence="10">
    <location>
        <begin position="1115"/>
        <end position="1138"/>
    </location>
</feature>
<dbReference type="GO" id="GO:0005886">
    <property type="term" value="C:plasma membrane"/>
    <property type="evidence" value="ECO:0007669"/>
    <property type="project" value="TreeGrafter"/>
</dbReference>
<keyword evidence="6" id="KW-0479">Metal-binding</keyword>
<feature type="disulfide bond" evidence="7">
    <location>
        <begin position="155"/>
        <end position="163"/>
    </location>
</feature>
<evidence type="ECO:0000313" key="12">
    <source>
        <dbReference type="Proteomes" id="UP001178508"/>
    </source>
</evidence>
<evidence type="ECO:0000256" key="3">
    <source>
        <dbReference type="ARBA" id="ARBA00022692"/>
    </source>
</evidence>
<dbReference type="GO" id="GO:1901235">
    <property type="term" value="F:(R)-carnitine transmembrane transporter activity"/>
    <property type="evidence" value="ECO:0007669"/>
    <property type="project" value="TreeGrafter"/>
</dbReference>
<feature type="binding site" evidence="6">
    <location>
        <position position="57"/>
    </location>
    <ligand>
        <name>Na(+)</name>
        <dbReference type="ChEBI" id="CHEBI:29101"/>
        <label>1</label>
    </ligand>
</feature>
<evidence type="ECO:0000256" key="10">
    <source>
        <dbReference type="SAM" id="Phobius"/>
    </source>
</evidence>
<accession>A0AAV1ESL2</accession>
<dbReference type="PROSITE" id="PS00610">
    <property type="entry name" value="NA_NEUROTRAN_SYMP_1"/>
    <property type="match status" value="2"/>
</dbReference>
<feature type="region of interest" description="Disordered" evidence="9">
    <location>
        <begin position="613"/>
        <end position="640"/>
    </location>
</feature>
<reference evidence="11" key="1">
    <citation type="submission" date="2023-08" db="EMBL/GenBank/DDBJ databases">
        <authorList>
            <person name="Alioto T."/>
            <person name="Alioto T."/>
            <person name="Gomez Garrido J."/>
        </authorList>
    </citation>
    <scope>NUCLEOTIDE SEQUENCE</scope>
</reference>
<feature type="transmembrane region" description="Helical" evidence="10">
    <location>
        <begin position="468"/>
        <end position="490"/>
    </location>
</feature>
<keyword evidence="3 8" id="KW-0812">Transmembrane</keyword>
<feature type="transmembrane region" description="Helical" evidence="10">
    <location>
        <begin position="676"/>
        <end position="695"/>
    </location>
</feature>
<dbReference type="Pfam" id="PF00209">
    <property type="entry name" value="SNF"/>
    <property type="match status" value="2"/>
</dbReference>
<feature type="binding site" evidence="6">
    <location>
        <position position="342"/>
    </location>
    <ligand>
        <name>Na(+)</name>
        <dbReference type="ChEBI" id="CHEBI:29101"/>
        <label>1</label>
    </ligand>
</feature>
<feature type="binding site" evidence="6">
    <location>
        <position position="53"/>
    </location>
    <ligand>
        <name>Na(+)</name>
        <dbReference type="ChEBI" id="CHEBI:29101"/>
        <label>1</label>
    </ligand>
</feature>
<dbReference type="GO" id="GO:0046872">
    <property type="term" value="F:metal ion binding"/>
    <property type="evidence" value="ECO:0007669"/>
    <property type="project" value="UniProtKB-KW"/>
</dbReference>
<evidence type="ECO:0000256" key="6">
    <source>
        <dbReference type="PIRSR" id="PIRSR600175-1"/>
    </source>
</evidence>
<dbReference type="AlphaFoldDB" id="A0AAV1ESL2"/>
<dbReference type="EMBL" id="OY660865">
    <property type="protein sequence ID" value="CAJ1051705.1"/>
    <property type="molecule type" value="Genomic_DNA"/>
</dbReference>
<name>A0AAV1ESL2_XYRNO</name>
<evidence type="ECO:0000256" key="7">
    <source>
        <dbReference type="PIRSR" id="PIRSR600175-2"/>
    </source>
</evidence>
<feature type="binding site" evidence="6">
    <location>
        <position position="310"/>
    </location>
    <ligand>
        <name>Na(+)</name>
        <dbReference type="ChEBI" id="CHEBI:29101"/>
        <label>1</label>
    </ligand>
</feature>
<feature type="transmembrane region" description="Helical" evidence="10">
    <location>
        <begin position="252"/>
        <end position="269"/>
    </location>
</feature>
<dbReference type="PROSITE" id="PS00754">
    <property type="entry name" value="NA_NEUROTRAN_SYMP_2"/>
    <property type="match status" value="2"/>
</dbReference>
<evidence type="ECO:0000256" key="8">
    <source>
        <dbReference type="RuleBase" id="RU003732"/>
    </source>
</evidence>
<feature type="transmembrane region" description="Helical" evidence="10">
    <location>
        <begin position="827"/>
        <end position="847"/>
    </location>
</feature>
<feature type="transmembrane region" description="Helical" evidence="10">
    <location>
        <begin position="1041"/>
        <end position="1066"/>
    </location>
</feature>
<dbReference type="PANTHER" id="PTHR11616:SF286">
    <property type="entry name" value="SODIUM- AND CHLORIDE-DEPENDENT NEUTRAL AND BASIC AMINO ACID TRANSPORTER B(0+)"/>
    <property type="match status" value="1"/>
</dbReference>
<feature type="transmembrane region" description="Helical" evidence="10">
    <location>
        <begin position="73"/>
        <end position="91"/>
    </location>
</feature>
<feature type="transmembrane region" description="Helical" evidence="10">
    <location>
        <begin position="940"/>
        <end position="961"/>
    </location>
</feature>
<feature type="transmembrane region" description="Helical" evidence="10">
    <location>
        <begin position="907"/>
        <end position="928"/>
    </location>
</feature>
<feature type="transmembrane region" description="Helical" evidence="10">
    <location>
        <begin position="223"/>
        <end position="243"/>
    </location>
</feature>
<feature type="transmembrane region" description="Helical" evidence="10">
    <location>
        <begin position="546"/>
        <end position="574"/>
    </location>
</feature>
<dbReference type="SUPFAM" id="SSF161070">
    <property type="entry name" value="SNF-like"/>
    <property type="match status" value="2"/>
</dbReference>
<keyword evidence="6" id="KW-0915">Sodium</keyword>
<feature type="binding site" evidence="6">
    <location>
        <position position="50"/>
    </location>
    <ligand>
        <name>Na(+)</name>
        <dbReference type="ChEBI" id="CHEBI:29101"/>
        <label>1</label>
    </ligand>
</feature>
<feature type="transmembrane region" description="Helical" evidence="10">
    <location>
        <begin position="44"/>
        <end position="61"/>
    </location>
</feature>
<feature type="transmembrane region" description="Helical" evidence="10">
    <location>
        <begin position="395"/>
        <end position="416"/>
    </location>
</feature>
<dbReference type="GO" id="GO:0015374">
    <property type="term" value="F:neutral, basic amino acid:sodium:chloride symporter activity"/>
    <property type="evidence" value="ECO:0007669"/>
    <property type="project" value="TreeGrafter"/>
</dbReference>
<comment type="subcellular location">
    <subcellularLocation>
        <location evidence="1">Membrane</location>
        <topology evidence="1">Multi-pass membrane protein</topology>
    </subcellularLocation>
</comment>
<evidence type="ECO:0000256" key="2">
    <source>
        <dbReference type="ARBA" id="ARBA00022448"/>
    </source>
</evidence>
<proteinExistence type="inferred from homology"/>
<feature type="binding site" evidence="6">
    <location>
        <position position="52"/>
    </location>
    <ligand>
        <name>Na(+)</name>
        <dbReference type="ChEBI" id="CHEBI:29101"/>
        <label>1</label>
    </ligand>
</feature>
<dbReference type="PRINTS" id="PR00176">
    <property type="entry name" value="NANEUSMPORT"/>
</dbReference>
<comment type="similarity">
    <text evidence="8">Belongs to the sodium:neurotransmitter symporter (SNF) (TC 2.A.22) family.</text>
</comment>
<feature type="transmembrane region" description="Helical" evidence="10">
    <location>
        <begin position="511"/>
        <end position="534"/>
    </location>
</feature>
<dbReference type="PROSITE" id="PS50267">
    <property type="entry name" value="NA_NEUROTRAN_SYMP_3"/>
    <property type="match status" value="2"/>
</dbReference>
<keyword evidence="2 8" id="KW-0813">Transport</keyword>
<keyword evidence="12" id="KW-1185">Reference proteome</keyword>
<dbReference type="GO" id="GO:0089718">
    <property type="term" value="P:amino acid import across plasma membrane"/>
    <property type="evidence" value="ECO:0007669"/>
    <property type="project" value="TreeGrafter"/>
</dbReference>
<sequence>MKKYGWDSFKDLIFRNPAVVDQDPQVDTGDENTERGNWASKREYLLSTIGYAVGLGNIWRFPYLAYKNGGGAFLIPYFVMLVVTGIPLFFLESAFGQFCSQGPINIWRAVPLLQGVGISMVLVTLIVSVYYNVIIGYSLYYMFASFQYPLPWSNCSSWSDSNCSVTPIVNCNVSGVTVANWTQENGTCPLPDLVKVPVQSPSEQYWDRVALQRSSGLDETGPIVWHLALCLLLSSLIVAASLIRGIKSSGKVVYFTATFPYVVILILLIRGATLEGARDGIEFYVGSQSNLTKLTEAQVWKDAATQTFYSLSIGWGGVMTLASYNNFHNNVFKDSFVVTLTNAGTSVLAGFAIFSILGHMAHIYKMPVSEVVQEGFGLAFIAYPDALSKLPVSPLWSVLFFFMLLTVGLDSQFAGIEVVTTCLHDAFPKIFKSKRALLTLTTSAILYLLGLPCVTRAGIYWVTLIDQFVATWVLLFLALFEIIGVAYIYGGNRFIKDIEMMLGKKSFAFWFWWRACWFFISPCVIVVILVWSLITFELPTYGDIQFPVWGLALGWLMALFILLWIPGIAVYKLIRADGGPWKRLKSLCSPAENWHPYLNIHRGERYSEERCRHRTSHGKKAKVDVNDGQTEDGDENPERGNWTNKTEYMLSMIGFAIGLGNIWRFPYIAFKNGGGAFLFPFFLMLVLCGVPLFFLETSIGQFCSQGPINVWRAVPILQGVGFSMVMVNILVSIYYNVIVTYSLYYMFASFQSPLPWSKCYSWADELCSSTPLVYCNISGVSVANWTQANSTCPPSNMIKVPVQSPSEQYWDRVALQRSSGMDETGPIVWHLALCLLLSSSVLAAALIKGIKSSGKVVYFTATFPYVAILILLIRGVTLEGAKDGIEFFIGSKSNWTKLAEGQVWKDAATQTFFSLSIATSGVLTLASYSNFHNNMYMDSVIVPLTNHGTSIFAGFAIFSILGHMAHVYKRPVGEVVKEGFGLAFIVYPDALAKLPVSTFWSIMFFFMLFIVGLDSQFAQLEVVVTCLCDAFPEICKPRRALVTFGAVAILYLLGLPCVTRAGIYWVTLMDQFVASWVLLVLALFEIIGIFYIYGGKHFIQDIEMMIGKKSSRFWVWWRMCWYFISPCIIVVVLLWSLISFVPPTYGKIQYPAWGLALGWCMVSFVLIWIPVVAVYKLIRAEGSFLQWHPYLEIYRGERYSEENCRRRSMEPQKMTKFPKNILTISQVAKLPE</sequence>
<feature type="transmembrane region" description="Helical" evidence="10">
    <location>
        <begin position="716"/>
        <end position="747"/>
    </location>
</feature>
<feature type="transmembrane region" description="Helical" evidence="10">
    <location>
        <begin position="856"/>
        <end position="873"/>
    </location>
</feature>
<dbReference type="GO" id="GO:0022858">
    <property type="term" value="F:alanine transmembrane transporter activity"/>
    <property type="evidence" value="ECO:0007669"/>
    <property type="project" value="TreeGrafter"/>
</dbReference>
<dbReference type="InterPro" id="IPR000175">
    <property type="entry name" value="Na/ntran_symport"/>
</dbReference>
<gene>
    <name evidence="11" type="ORF">XNOV1_A011333</name>
</gene>
<evidence type="ECO:0000256" key="4">
    <source>
        <dbReference type="ARBA" id="ARBA00022989"/>
    </source>
</evidence>
<evidence type="ECO:0000313" key="11">
    <source>
        <dbReference type="EMBL" id="CAJ1051705.1"/>
    </source>
</evidence>
<keyword evidence="7" id="KW-1015">Disulfide bond</keyword>
<organism evidence="11 12">
    <name type="scientific">Xyrichtys novacula</name>
    <name type="common">Pearly razorfish</name>
    <name type="synonym">Hemipteronotus novacula</name>
    <dbReference type="NCBI Taxonomy" id="13765"/>
    <lineage>
        <taxon>Eukaryota</taxon>
        <taxon>Metazoa</taxon>
        <taxon>Chordata</taxon>
        <taxon>Craniata</taxon>
        <taxon>Vertebrata</taxon>
        <taxon>Euteleostomi</taxon>
        <taxon>Actinopterygii</taxon>
        <taxon>Neopterygii</taxon>
        <taxon>Teleostei</taxon>
        <taxon>Neoteleostei</taxon>
        <taxon>Acanthomorphata</taxon>
        <taxon>Eupercaria</taxon>
        <taxon>Labriformes</taxon>
        <taxon>Labridae</taxon>
        <taxon>Xyrichtys</taxon>
    </lineage>
</organism>
<feature type="transmembrane region" description="Helical" evidence="10">
    <location>
        <begin position="994"/>
        <end position="1013"/>
    </location>
</feature>
<keyword evidence="4 10" id="KW-1133">Transmembrane helix</keyword>
<dbReference type="GO" id="GO:0015657">
    <property type="term" value="F:branched-chain amino acid:sodium symporter activity"/>
    <property type="evidence" value="ECO:0007669"/>
    <property type="project" value="TreeGrafter"/>
</dbReference>
<feature type="transmembrane region" description="Helical" evidence="10">
    <location>
        <begin position="112"/>
        <end position="143"/>
    </location>
</feature>
<evidence type="ECO:0000256" key="1">
    <source>
        <dbReference type="ARBA" id="ARBA00004141"/>
    </source>
</evidence>
<feature type="binding site" evidence="6">
    <location>
        <position position="410"/>
    </location>
    <ligand>
        <name>Na(+)</name>
        <dbReference type="ChEBI" id="CHEBI:29101"/>
        <label>1</label>
    </ligand>
</feature>
<dbReference type="GO" id="GO:0001761">
    <property type="term" value="F:beta-alanine transmembrane transporter activity"/>
    <property type="evidence" value="ECO:0007669"/>
    <property type="project" value="TreeGrafter"/>
</dbReference>
<dbReference type="NCBIfam" id="NF037979">
    <property type="entry name" value="Na_transp"/>
    <property type="match status" value="1"/>
</dbReference>
<evidence type="ECO:0000256" key="5">
    <source>
        <dbReference type="ARBA" id="ARBA00023136"/>
    </source>
</evidence>
<protein>
    <recommendedName>
        <fullName evidence="8">Transporter</fullName>
    </recommendedName>
</protein>
<feature type="transmembrane region" description="Helical" evidence="10">
    <location>
        <begin position="1072"/>
        <end position="1094"/>
    </location>
</feature>
<keyword evidence="5 10" id="KW-0472">Membrane</keyword>
<feature type="transmembrane region" description="Helical" evidence="10">
    <location>
        <begin position="1150"/>
        <end position="1175"/>
    </location>
</feature>
<feature type="transmembrane region" description="Helical" evidence="10">
    <location>
        <begin position="648"/>
        <end position="670"/>
    </location>
</feature>
<feature type="transmembrane region" description="Helical" evidence="10">
    <location>
        <begin position="307"/>
        <end position="324"/>
    </location>
</feature>
<dbReference type="Proteomes" id="UP001178508">
    <property type="component" value="Chromosome 2"/>
</dbReference>
<evidence type="ECO:0000256" key="9">
    <source>
        <dbReference type="SAM" id="MobiDB-lite"/>
    </source>
</evidence>